<name>T2G6R4_MEGG1</name>
<dbReference type="HOGENOM" id="CLU_173954_0_0_7"/>
<evidence type="ECO:0000313" key="1">
    <source>
        <dbReference type="EMBL" id="AGW12275.1"/>
    </source>
</evidence>
<dbReference type="Proteomes" id="UP000016587">
    <property type="component" value="Chromosome"/>
</dbReference>
<gene>
    <name evidence="1" type="ORF">DGI_0352</name>
</gene>
<dbReference type="STRING" id="1121448.DGI_0352"/>
<dbReference type="AlphaFoldDB" id="T2G6R4"/>
<evidence type="ECO:0008006" key="3">
    <source>
        <dbReference type="Google" id="ProtNLM"/>
    </source>
</evidence>
<proteinExistence type="predicted"/>
<evidence type="ECO:0000313" key="2">
    <source>
        <dbReference type="Proteomes" id="UP000016587"/>
    </source>
</evidence>
<dbReference type="PATRIC" id="fig|1121448.10.peg.355"/>
<reference evidence="1 2" key="1">
    <citation type="journal article" date="2013" name="J. Bacteriol.">
        <title>Roles of HynAB and Ech, the only two hydrogenases found in the model sulfate reducer Desulfovibrio gigas.</title>
        <authorList>
            <person name="Morais-Silva F.O."/>
            <person name="Santos C.I."/>
            <person name="Rodrigues R."/>
            <person name="Pereira I.A."/>
            <person name="Rodrigues-Pousada C."/>
        </authorList>
    </citation>
    <scope>NUCLEOTIDE SEQUENCE [LARGE SCALE GENOMIC DNA]</scope>
    <source>
        <strain evidence="2">ATCC 19364 / DSM 1382 / NCIMB 9332 / VKM B-1759</strain>
    </source>
</reference>
<protein>
    <recommendedName>
        <fullName evidence="3">Cell division protein FtsL</fullName>
    </recommendedName>
</protein>
<reference evidence="2" key="2">
    <citation type="submission" date="2013-07" db="EMBL/GenBank/DDBJ databases">
        <authorList>
            <person name="Morais-Silva F.O."/>
            <person name="Rezende A.M."/>
            <person name="Pimentel C."/>
            <person name="Resende D.M."/>
            <person name="Santos C.I."/>
            <person name="Clemente C."/>
            <person name="de Oliveira L.M."/>
            <person name="da Silva S.M."/>
            <person name="Costa D.A."/>
            <person name="Varela-Raposo A."/>
            <person name="Horacio E.C.A."/>
            <person name="Matos M."/>
            <person name="Flores O."/>
            <person name="Ruiz J.C."/>
            <person name="Rodrigues-Pousada C."/>
        </authorList>
    </citation>
    <scope>NUCLEOTIDE SEQUENCE [LARGE SCALE GENOMIC DNA]</scope>
    <source>
        <strain evidence="2">ATCC 19364 / DSM 1382 / NCIMB 9332 / VKM B-1759</strain>
    </source>
</reference>
<dbReference type="eggNOG" id="ENOG5033KYK">
    <property type="taxonomic scope" value="Bacteria"/>
</dbReference>
<sequence length="89" mass="9777">MGGTTLVLAVMHVWLNIERVDLAYRYRAIEEEIQNKAALVSKLQLERENLISPYRLKEMAGSLGLQPAQPGQIRNLGLMAGETGATTAP</sequence>
<dbReference type="EMBL" id="CP006585">
    <property type="protein sequence ID" value="AGW12275.1"/>
    <property type="molecule type" value="Genomic_DNA"/>
</dbReference>
<accession>T2G6R4</accession>
<organism evidence="1 2">
    <name type="scientific">Megalodesulfovibrio gigas (strain ATCC 19364 / DSM 1382 / NCIMB 9332 / VKM B-1759)</name>
    <name type="common">Desulfovibrio gigas</name>
    <dbReference type="NCBI Taxonomy" id="1121448"/>
    <lineage>
        <taxon>Bacteria</taxon>
        <taxon>Pseudomonadati</taxon>
        <taxon>Thermodesulfobacteriota</taxon>
        <taxon>Desulfovibrionia</taxon>
        <taxon>Desulfovibrionales</taxon>
        <taxon>Desulfovibrionaceae</taxon>
        <taxon>Megalodesulfovibrio</taxon>
    </lineage>
</organism>
<dbReference type="KEGG" id="dgg:DGI_0352"/>
<keyword evidence="2" id="KW-1185">Reference proteome</keyword>